<dbReference type="GO" id="GO:0005975">
    <property type="term" value="P:carbohydrate metabolic process"/>
    <property type="evidence" value="ECO:0007669"/>
    <property type="project" value="InterPro"/>
</dbReference>
<dbReference type="Pfam" id="PF00704">
    <property type="entry name" value="Glyco_hydro_18"/>
    <property type="match status" value="1"/>
</dbReference>
<feature type="domain" description="GH18" evidence="7">
    <location>
        <begin position="118"/>
        <end position="431"/>
    </location>
</feature>
<dbReference type="PROSITE" id="PS51910">
    <property type="entry name" value="GH18_2"/>
    <property type="match status" value="1"/>
</dbReference>
<comment type="similarity">
    <text evidence="4">Belongs to the glycosyl hydrolase 18 family.</text>
</comment>
<accession>A0A955KX45</accession>
<dbReference type="InterPro" id="IPR011583">
    <property type="entry name" value="Chitinase_II/V-like_cat"/>
</dbReference>
<dbReference type="Proteomes" id="UP000741282">
    <property type="component" value="Unassembled WGS sequence"/>
</dbReference>
<dbReference type="PANTHER" id="PTHR46066">
    <property type="entry name" value="CHITINASE DOMAIN-CONTAINING PROTEIN 1 FAMILY MEMBER"/>
    <property type="match status" value="1"/>
</dbReference>
<feature type="transmembrane region" description="Helical" evidence="6">
    <location>
        <begin position="25"/>
        <end position="44"/>
    </location>
</feature>
<organism evidence="8 9">
    <name type="scientific">Candidatus Dojkabacteria bacterium</name>
    <dbReference type="NCBI Taxonomy" id="2099670"/>
    <lineage>
        <taxon>Bacteria</taxon>
        <taxon>Candidatus Dojkabacteria</taxon>
    </lineage>
</organism>
<dbReference type="PROSITE" id="PS01095">
    <property type="entry name" value="GH18_1"/>
    <property type="match status" value="1"/>
</dbReference>
<dbReference type="InterPro" id="IPR001223">
    <property type="entry name" value="Glyco_hydro18_cat"/>
</dbReference>
<keyword evidence="1 3" id="KW-0378">Hydrolase</keyword>
<dbReference type="InterPro" id="IPR017853">
    <property type="entry name" value="GH"/>
</dbReference>
<protein>
    <recommendedName>
        <fullName evidence="7">GH18 domain-containing protein</fullName>
    </recommendedName>
</protein>
<keyword evidence="6" id="KW-0812">Transmembrane</keyword>
<dbReference type="InterPro" id="IPR029070">
    <property type="entry name" value="Chitinase_insertion_sf"/>
</dbReference>
<dbReference type="Gene3D" id="3.10.50.10">
    <property type="match status" value="1"/>
</dbReference>
<dbReference type="SUPFAM" id="SSF51445">
    <property type="entry name" value="(Trans)glycosidases"/>
    <property type="match status" value="1"/>
</dbReference>
<comment type="caution">
    <text evidence="8">The sequence shown here is derived from an EMBL/GenBank/DDBJ whole genome shotgun (WGS) entry which is preliminary data.</text>
</comment>
<evidence type="ECO:0000256" key="5">
    <source>
        <dbReference type="SAM" id="MobiDB-lite"/>
    </source>
</evidence>
<evidence type="ECO:0000256" key="1">
    <source>
        <dbReference type="ARBA" id="ARBA00022801"/>
    </source>
</evidence>
<reference evidence="8" key="2">
    <citation type="journal article" date="2021" name="Microbiome">
        <title>Successional dynamics and alternative stable states in a saline activated sludge microbial community over 9 years.</title>
        <authorList>
            <person name="Wang Y."/>
            <person name="Ye J."/>
            <person name="Ju F."/>
            <person name="Liu L."/>
            <person name="Boyd J.A."/>
            <person name="Deng Y."/>
            <person name="Parks D.H."/>
            <person name="Jiang X."/>
            <person name="Yin X."/>
            <person name="Woodcroft B.J."/>
            <person name="Tyson G.W."/>
            <person name="Hugenholtz P."/>
            <person name="Polz M.F."/>
            <person name="Zhang T."/>
        </authorList>
    </citation>
    <scope>NUCLEOTIDE SEQUENCE</scope>
    <source>
        <strain evidence="8">HKST-UBA17</strain>
    </source>
</reference>
<feature type="region of interest" description="Disordered" evidence="5">
    <location>
        <begin position="69"/>
        <end position="113"/>
    </location>
</feature>
<sequence>MIDNYTSLFDVALPVTFYKLKTRNLTTIILLILALLTVVGIFYYDYTIRTNSSTEIKEDDIESIKQLYTNDQREEQPIQSPDESDQASDRSPDKLPQVEPKPDTNISQPEPIQSGDQLKYTAWIPSWGHTAGVASLQKQPEIFGSISPVWYSPTPDGSLDIKFPSGYKTFLQFCKDNDIRVIPSIAMFDAEVLTQILNSNTNFSRHINQIIDQVAINDFDGIDIDYEMIYLSDKDRFLTFVDELSTRLQKDNKILSITILAQWGDNVIYPSLKETRAVQELELIGKLADEVRIMTYDYTPNSSREPGPIAPIDWMENVLKYTVTKIPSEKIWLGTHLYGYEWISTGGVSATTFSDLSQLRSIEDFQVTHNYTYNEGVANYTCATDLKCTLFFQDQKGIEARRSLAEKYQIAGLAFWRLGDEADLLTPLLSD</sequence>
<dbReference type="EMBL" id="JAGQLN010000007">
    <property type="protein sequence ID" value="MCA9376789.1"/>
    <property type="molecule type" value="Genomic_DNA"/>
</dbReference>
<dbReference type="InterPro" id="IPR001579">
    <property type="entry name" value="Glyco_hydro_18_chit_AS"/>
</dbReference>
<dbReference type="GO" id="GO:0008061">
    <property type="term" value="F:chitin binding"/>
    <property type="evidence" value="ECO:0007669"/>
    <property type="project" value="InterPro"/>
</dbReference>
<evidence type="ECO:0000256" key="2">
    <source>
        <dbReference type="ARBA" id="ARBA00023295"/>
    </source>
</evidence>
<dbReference type="PANTHER" id="PTHR46066:SF2">
    <property type="entry name" value="CHITINASE DOMAIN-CONTAINING PROTEIN 1"/>
    <property type="match status" value="1"/>
</dbReference>
<gene>
    <name evidence="8" type="ORF">KC685_02620</name>
</gene>
<evidence type="ECO:0000259" key="7">
    <source>
        <dbReference type="PROSITE" id="PS51910"/>
    </source>
</evidence>
<keyword evidence="6" id="KW-1133">Transmembrane helix</keyword>
<keyword evidence="2 3" id="KW-0326">Glycosidase</keyword>
<evidence type="ECO:0000256" key="4">
    <source>
        <dbReference type="RuleBase" id="RU004453"/>
    </source>
</evidence>
<dbReference type="SMART" id="SM00636">
    <property type="entry name" value="Glyco_18"/>
    <property type="match status" value="1"/>
</dbReference>
<name>A0A955KX45_9BACT</name>
<dbReference type="AlphaFoldDB" id="A0A955KX45"/>
<dbReference type="Gene3D" id="3.20.20.80">
    <property type="entry name" value="Glycosidases"/>
    <property type="match status" value="1"/>
</dbReference>
<evidence type="ECO:0000256" key="3">
    <source>
        <dbReference type="RuleBase" id="RU000489"/>
    </source>
</evidence>
<reference evidence="8" key="1">
    <citation type="submission" date="2020-04" db="EMBL/GenBank/DDBJ databases">
        <authorList>
            <person name="Zhang T."/>
        </authorList>
    </citation>
    <scope>NUCLEOTIDE SEQUENCE</scope>
    <source>
        <strain evidence="8">HKST-UBA17</strain>
    </source>
</reference>
<dbReference type="GO" id="GO:0004553">
    <property type="term" value="F:hydrolase activity, hydrolyzing O-glycosyl compounds"/>
    <property type="evidence" value="ECO:0007669"/>
    <property type="project" value="InterPro"/>
</dbReference>
<evidence type="ECO:0000313" key="8">
    <source>
        <dbReference type="EMBL" id="MCA9376789.1"/>
    </source>
</evidence>
<evidence type="ECO:0000256" key="6">
    <source>
        <dbReference type="SAM" id="Phobius"/>
    </source>
</evidence>
<evidence type="ECO:0000313" key="9">
    <source>
        <dbReference type="Proteomes" id="UP000741282"/>
    </source>
</evidence>
<keyword evidence="6" id="KW-0472">Membrane</keyword>
<proteinExistence type="inferred from homology"/>
<feature type="compositionally biased region" description="Polar residues" evidence="5">
    <location>
        <begin position="104"/>
        <end position="113"/>
    </location>
</feature>